<organism evidence="22 23">
    <name type="scientific">Candida oxycetoniae</name>
    <dbReference type="NCBI Taxonomy" id="497107"/>
    <lineage>
        <taxon>Eukaryota</taxon>
        <taxon>Fungi</taxon>
        <taxon>Dikarya</taxon>
        <taxon>Ascomycota</taxon>
        <taxon>Saccharomycotina</taxon>
        <taxon>Pichiomycetes</taxon>
        <taxon>Debaryomycetaceae</taxon>
        <taxon>Candida/Lodderomyces clade</taxon>
        <taxon>Candida</taxon>
    </lineage>
</organism>
<evidence type="ECO:0000256" key="18">
    <source>
        <dbReference type="SAM" id="Coils"/>
    </source>
</evidence>
<evidence type="ECO:0000313" key="23">
    <source>
        <dbReference type="Proteomes" id="UP001202479"/>
    </source>
</evidence>
<comment type="cofactor">
    <cofactor evidence="1">
        <name>Ca(2+)</name>
        <dbReference type="ChEBI" id="CHEBI:29108"/>
    </cofactor>
</comment>
<dbReference type="InterPro" id="IPR001173">
    <property type="entry name" value="Glyco_trans_2-like"/>
</dbReference>
<feature type="active site" description="Glycyl thioester intermediate" evidence="16">
    <location>
        <position position="413"/>
    </location>
</feature>
<feature type="domain" description="Ubiquitin-activating enzyme SCCH" evidence="21">
    <location>
        <begin position="552"/>
        <end position="612"/>
    </location>
</feature>
<dbReference type="InterPro" id="IPR019572">
    <property type="entry name" value="UBA_E1_SCCH"/>
</dbReference>
<dbReference type="PANTHER" id="PTHR43398:SF1">
    <property type="entry name" value="DOLICHOL-PHOSPHATE MANNOSYLTRANSFERASE SUBUNIT 1"/>
    <property type="match status" value="1"/>
</dbReference>
<keyword evidence="14" id="KW-0460">Magnesium</keyword>
<dbReference type="InterPro" id="IPR042063">
    <property type="entry name" value="Ubi_acti_E1_SCCH"/>
</dbReference>
<evidence type="ECO:0000259" key="20">
    <source>
        <dbReference type="Pfam" id="PF00899"/>
    </source>
</evidence>
<dbReference type="GO" id="GO:0004582">
    <property type="term" value="F:dolichyl-phosphate beta-D-mannosyltransferase activity"/>
    <property type="evidence" value="ECO:0007669"/>
    <property type="project" value="InterPro"/>
</dbReference>
<proteinExistence type="inferred from homology"/>
<dbReference type="GO" id="GO:0006720">
    <property type="term" value="P:isoprenoid metabolic process"/>
    <property type="evidence" value="ECO:0007669"/>
    <property type="project" value="UniProtKB-ARBA"/>
</dbReference>
<dbReference type="GO" id="GO:0046872">
    <property type="term" value="F:metal ion binding"/>
    <property type="evidence" value="ECO:0007669"/>
    <property type="project" value="UniProtKB-KW"/>
</dbReference>
<evidence type="ECO:0000256" key="11">
    <source>
        <dbReference type="ARBA" id="ARBA00022679"/>
    </source>
</evidence>
<dbReference type="PRINTS" id="PR00392">
    <property type="entry name" value="PROFILIN"/>
</dbReference>
<dbReference type="InterPro" id="IPR036140">
    <property type="entry name" value="PFN_sf"/>
</dbReference>
<comment type="cofactor">
    <cofactor evidence="3">
        <name>Mg(2+)</name>
        <dbReference type="ChEBI" id="CHEBI:18420"/>
    </cofactor>
</comment>
<evidence type="ECO:0000256" key="6">
    <source>
        <dbReference type="ARBA" id="ARBA00004922"/>
    </source>
</evidence>
<dbReference type="Gene3D" id="3.30.450.30">
    <property type="entry name" value="Dynein light chain 2a, cytoplasmic"/>
    <property type="match status" value="1"/>
</dbReference>
<evidence type="ECO:0000259" key="19">
    <source>
        <dbReference type="Pfam" id="PF00535"/>
    </source>
</evidence>
<comment type="pathway">
    <text evidence="5">Protein modification; protein ubiquitination.</text>
</comment>
<dbReference type="RefSeq" id="XP_049178559.1">
    <property type="nucleotide sequence ID" value="XM_049325931.1"/>
</dbReference>
<evidence type="ECO:0000256" key="8">
    <source>
        <dbReference type="ARBA" id="ARBA00006739"/>
    </source>
</evidence>
<evidence type="ECO:0000256" key="13">
    <source>
        <dbReference type="ARBA" id="ARBA00022824"/>
    </source>
</evidence>
<evidence type="ECO:0000256" key="17">
    <source>
        <dbReference type="RuleBase" id="RU003909"/>
    </source>
</evidence>
<dbReference type="EMBL" id="JAHUZD010000141">
    <property type="protein sequence ID" value="KAI3402812.2"/>
    <property type="molecule type" value="Genomic_DNA"/>
</dbReference>
<comment type="cofactor">
    <cofactor evidence="2">
        <name>Mn(2+)</name>
        <dbReference type="ChEBI" id="CHEBI:29035"/>
    </cofactor>
</comment>
<dbReference type="GO" id="GO:0005789">
    <property type="term" value="C:endoplasmic reticulum membrane"/>
    <property type="evidence" value="ECO:0007669"/>
    <property type="project" value="TreeGrafter"/>
</dbReference>
<dbReference type="GO" id="GO:0006066">
    <property type="term" value="P:alcohol metabolic process"/>
    <property type="evidence" value="ECO:0007669"/>
    <property type="project" value="UniProtKB-ARBA"/>
</dbReference>
<evidence type="ECO:0000259" key="21">
    <source>
        <dbReference type="Pfam" id="PF10585"/>
    </source>
</evidence>
<dbReference type="Pfam" id="PF00899">
    <property type="entry name" value="ThiF"/>
    <property type="match status" value="1"/>
</dbReference>
<evidence type="ECO:0000256" key="1">
    <source>
        <dbReference type="ARBA" id="ARBA00001913"/>
    </source>
</evidence>
<evidence type="ECO:0000256" key="15">
    <source>
        <dbReference type="ARBA" id="ARBA00023211"/>
    </source>
</evidence>
<dbReference type="InterPro" id="IPR048278">
    <property type="entry name" value="PFN"/>
</dbReference>
<dbReference type="InterPro" id="IPR035985">
    <property type="entry name" value="Ubiquitin-activating_enz"/>
</dbReference>
<dbReference type="CDD" id="cd00148">
    <property type="entry name" value="PROF"/>
    <property type="match status" value="1"/>
</dbReference>
<dbReference type="InterPro" id="IPR029044">
    <property type="entry name" value="Nucleotide-diphossugar_trans"/>
</dbReference>
<sequence>MTVNKYSVILPTYNEKRNLPILIYLLNKTFKENNLAWEVIIVDDNSPDGTQEIAKKLIDIYGSEHILLRPRAGKLGLGTAYVHGLQYVTGNFVIIMDADFSHHPEAIPEFIAKQKTEDYDIVTGTRYAGDGGVYGWDFKRKLISRGANFLATVVLNPRVSDLTGSFRLYKTNVLRKIIDVTQSKGYVFQMEMMVRARSLGFTVGEVPISFVDRLYGESKLGGDEIVQYAKGRGVMAKDTYLRKVLGEKCFDKVRHAKVLLVGAGGIGCELLKNLVLTGYNEIHVVDLDTITLSNLNRQFLFRKSDIDKSKSLTVVKAVESFNYFDSELVPHHGNIMDTRQFPLQWWEQFTYIFNALDNVEARHYVNKICLFLRKPLMESGTEGYGGQINPIFPYYSECFDCQKHISPKTYPVCTIRSTPSQPVHCITWAKEFLFRQLFDEADEASSLNDADAIANEAENKEEIENLTKEANELAELRRMIYDNEKEQFTEEMIRNIFTVDIERLLLIEDLWKTRSKPTPLDFDTYQKELKSKLSDNANDSILIAETKNWSVLENLYALCKSSERLQTRLKSGKEHFISFDKDDDDAMTFVAAASNLRSHIFHISTKSKFDIKEIAGNIIPAIATTNAIVAGFASATGTQYFSYNVKNSDFSEVFEKIYTMSICLRPQQYVISASLSGPYEKCVSDVLVSRGILHIREQDFENLTLGWLIDKLVDSYGYSRDFISIQVGSSKLIYDAEFDEYFDTRLKQVPGLKDQVIILVQDDSDELEGVELYLIVEEETETSLPVLKIGRNKLDKVSENDQESEDDDDIEIIGFQDEETDSDIEILNDVEEKRAVLYSKAGDSLWAQSGSFQLQPDEILAIAKGFDDASDLQSHGLHAQGQKYFLLRNDDRSIYGKHEAEGLICVRTKQTILVAHYPSGIQPGEATTIVEKLADYLISVGY</sequence>
<dbReference type="GO" id="GO:0006488">
    <property type="term" value="P:dolichol-linked oligosaccharide biosynthetic process"/>
    <property type="evidence" value="ECO:0007669"/>
    <property type="project" value="TreeGrafter"/>
</dbReference>
<evidence type="ECO:0000256" key="9">
    <source>
        <dbReference type="ARBA" id="ARBA00010058"/>
    </source>
</evidence>
<keyword evidence="15" id="KW-0464">Manganese</keyword>
<dbReference type="GO" id="GO:0006506">
    <property type="term" value="P:GPI anchor biosynthetic process"/>
    <property type="evidence" value="ECO:0007669"/>
    <property type="project" value="TreeGrafter"/>
</dbReference>
<comment type="similarity">
    <text evidence="7">Belongs to the ubiquitin-activating E1 family.</text>
</comment>
<evidence type="ECO:0000256" key="3">
    <source>
        <dbReference type="ARBA" id="ARBA00001946"/>
    </source>
</evidence>
<keyword evidence="17" id="KW-0009">Actin-binding</keyword>
<dbReference type="InterPro" id="IPR005455">
    <property type="entry name" value="PFN_euk"/>
</dbReference>
<keyword evidence="11" id="KW-0808">Transferase</keyword>
<evidence type="ECO:0000256" key="5">
    <source>
        <dbReference type="ARBA" id="ARBA00004906"/>
    </source>
</evidence>
<dbReference type="GO" id="GO:0003779">
    <property type="term" value="F:actin binding"/>
    <property type="evidence" value="ECO:0007669"/>
    <property type="project" value="UniProtKB-KW"/>
</dbReference>
<dbReference type="PANTHER" id="PTHR43398">
    <property type="entry name" value="DOLICHOL-PHOSPHATE MANNOSYLTRANSFERASE SUBUNIT 1"/>
    <property type="match status" value="1"/>
</dbReference>
<keyword evidence="10" id="KW-0328">Glycosyltransferase</keyword>
<feature type="domain" description="THIF-type NAD/FAD binding fold" evidence="20">
    <location>
        <begin position="244"/>
        <end position="641"/>
    </location>
</feature>
<accession>A0AAI9WWA1</accession>
<evidence type="ECO:0000256" key="10">
    <source>
        <dbReference type="ARBA" id="ARBA00022676"/>
    </source>
</evidence>
<dbReference type="Pfam" id="PF10585">
    <property type="entry name" value="UBA_E1_SCCH"/>
    <property type="match status" value="1"/>
</dbReference>
<comment type="similarity">
    <text evidence="9 17">Belongs to the profilin family.</text>
</comment>
<evidence type="ECO:0000313" key="22">
    <source>
        <dbReference type="EMBL" id="KAI3402812.2"/>
    </source>
</evidence>
<dbReference type="Gene3D" id="3.40.50.720">
    <property type="entry name" value="NAD(P)-binding Rossmann-like Domain"/>
    <property type="match status" value="1"/>
</dbReference>
<dbReference type="InterPro" id="IPR033127">
    <property type="entry name" value="UBQ-activ_enz_E1_Cys_AS"/>
</dbReference>
<dbReference type="GeneID" id="73382101"/>
<comment type="pathway">
    <text evidence="6">Protein modification; protein glycosylation.</text>
</comment>
<dbReference type="InterPro" id="IPR039528">
    <property type="entry name" value="DPM1-like"/>
</dbReference>
<dbReference type="CDD" id="cd06442">
    <property type="entry name" value="DPM1_like"/>
    <property type="match status" value="1"/>
</dbReference>
<dbReference type="Gene3D" id="3.90.550.10">
    <property type="entry name" value="Spore Coat Polysaccharide Biosynthesis Protein SpsA, Chain A"/>
    <property type="match status" value="1"/>
</dbReference>
<keyword evidence="12" id="KW-0479">Metal-binding</keyword>
<dbReference type="SUPFAM" id="SSF53448">
    <property type="entry name" value="Nucleotide-diphospho-sugar transferases"/>
    <property type="match status" value="1"/>
</dbReference>
<evidence type="ECO:0000256" key="2">
    <source>
        <dbReference type="ARBA" id="ARBA00001936"/>
    </source>
</evidence>
<evidence type="ECO:0000256" key="16">
    <source>
        <dbReference type="PROSITE-ProRule" id="PRU10132"/>
    </source>
</evidence>
<keyword evidence="13" id="KW-0256">Endoplasmic reticulum</keyword>
<evidence type="ECO:0000256" key="7">
    <source>
        <dbReference type="ARBA" id="ARBA00005673"/>
    </source>
</evidence>
<protein>
    <recommendedName>
        <fullName evidence="17">Profilin</fullName>
    </recommendedName>
</protein>
<reference evidence="22" key="1">
    <citation type="journal article" date="2022" name="DNA Res.">
        <title>Genome analysis of five recently described species of the CUG-Ser clade uncovers Candida theae as a new hybrid lineage with pathogenic potential in the Candida parapsilosis species complex.</title>
        <authorList>
            <person name="Mixao V."/>
            <person name="Del Olmo V."/>
            <person name="Hegedusova E."/>
            <person name="Saus E."/>
            <person name="Pryszcz L."/>
            <person name="Cillingova A."/>
            <person name="Nosek J."/>
            <person name="Gabaldon T."/>
        </authorList>
    </citation>
    <scope>NUCLEOTIDE SEQUENCE</scope>
    <source>
        <strain evidence="22">CBS 10844</strain>
    </source>
</reference>
<dbReference type="FunFam" id="3.90.550.10:FF:000036">
    <property type="entry name" value="Dolichol-phosphate mannosyltransferase subunit 1"/>
    <property type="match status" value="1"/>
</dbReference>
<keyword evidence="18" id="KW-0175">Coiled coil</keyword>
<dbReference type="SMART" id="SM00392">
    <property type="entry name" value="PROF"/>
    <property type="match status" value="1"/>
</dbReference>
<dbReference type="PROSITE" id="PS00865">
    <property type="entry name" value="UBIQUITIN_ACTIVAT_2"/>
    <property type="match status" value="1"/>
</dbReference>
<dbReference type="SUPFAM" id="SSF69572">
    <property type="entry name" value="Activating enzymes of the ubiquitin-like proteins"/>
    <property type="match status" value="1"/>
</dbReference>
<comment type="subcellular location">
    <subcellularLocation>
        <location evidence="4">Endoplasmic reticulum</location>
    </subcellularLocation>
</comment>
<evidence type="ECO:0000256" key="12">
    <source>
        <dbReference type="ARBA" id="ARBA00022723"/>
    </source>
</evidence>
<evidence type="ECO:0000256" key="4">
    <source>
        <dbReference type="ARBA" id="ARBA00004240"/>
    </source>
</evidence>
<keyword evidence="23" id="KW-1185">Reference proteome</keyword>
<dbReference type="GO" id="GO:0008641">
    <property type="term" value="F:ubiquitin-like modifier activating enzyme activity"/>
    <property type="evidence" value="ECO:0007669"/>
    <property type="project" value="InterPro"/>
</dbReference>
<comment type="caution">
    <text evidence="22">The sequence shown here is derived from an EMBL/GenBank/DDBJ whole genome shotgun (WGS) entry which is preliminary data.</text>
</comment>
<dbReference type="InterPro" id="IPR000594">
    <property type="entry name" value="ThiF_NAD_FAD-bd"/>
</dbReference>
<dbReference type="GO" id="GO:0035269">
    <property type="term" value="P:protein O-linked glycosylation via mannose"/>
    <property type="evidence" value="ECO:0007669"/>
    <property type="project" value="TreeGrafter"/>
</dbReference>
<dbReference type="AlphaFoldDB" id="A0AAI9WWA1"/>
<feature type="domain" description="Glycosyltransferase 2-like" evidence="19">
    <location>
        <begin position="7"/>
        <end position="177"/>
    </location>
</feature>
<evidence type="ECO:0000256" key="14">
    <source>
        <dbReference type="ARBA" id="ARBA00022842"/>
    </source>
</evidence>
<feature type="coiled-coil region" evidence="18">
    <location>
        <begin position="453"/>
        <end position="483"/>
    </location>
</feature>
<name>A0AAI9WWA1_9ASCO</name>
<dbReference type="Gene3D" id="3.10.290.20">
    <property type="entry name" value="Ubiquitin-like 2 activating enzyme e1b. Chain: B, domain 3"/>
    <property type="match status" value="1"/>
</dbReference>
<dbReference type="SUPFAM" id="SSF55770">
    <property type="entry name" value="Profilin (actin-binding protein)"/>
    <property type="match status" value="1"/>
</dbReference>
<dbReference type="Proteomes" id="UP001202479">
    <property type="component" value="Unassembled WGS sequence"/>
</dbReference>
<dbReference type="Pfam" id="PF00535">
    <property type="entry name" value="Glycos_transf_2"/>
    <property type="match status" value="1"/>
</dbReference>
<dbReference type="Pfam" id="PF00235">
    <property type="entry name" value="Profilin"/>
    <property type="match status" value="1"/>
</dbReference>
<comment type="similarity">
    <text evidence="8">Belongs to the glycosyltransferase 2 family.</text>
</comment>
<dbReference type="Gene3D" id="1.10.10.2660">
    <property type="entry name" value="Ubiquitin-activating enzyme E1, SCCH domain"/>
    <property type="match status" value="1"/>
</dbReference>
<gene>
    <name evidence="22" type="ORF">KGF56_004486</name>
</gene>